<feature type="domain" description="AAA" evidence="1">
    <location>
        <begin position="20"/>
        <end position="129"/>
    </location>
</feature>
<dbReference type="EMBL" id="JZWS02000042">
    <property type="protein sequence ID" value="MCL7344801.1"/>
    <property type="molecule type" value="Genomic_DNA"/>
</dbReference>
<gene>
    <name evidence="2" type="ORF">TQ35_009550</name>
</gene>
<evidence type="ECO:0000259" key="1">
    <source>
        <dbReference type="Pfam" id="PF13173"/>
    </source>
</evidence>
<dbReference type="AlphaFoldDB" id="A0AAE3FNE7"/>
<protein>
    <submittedName>
        <fullName evidence="2">AAA family ATPase</fullName>
    </submittedName>
</protein>
<name>A0AAE3FNE7_9CREN</name>
<dbReference type="InterPro" id="IPR036390">
    <property type="entry name" value="WH_DNA-bd_sf"/>
</dbReference>
<accession>A0AAE3FNE7</accession>
<reference evidence="2" key="1">
    <citation type="submission" date="2022-05" db="EMBL/GenBank/DDBJ databases">
        <title>Metagenome Sequencing of an Archaeal-Dominated Microbial Community from a Hot Spring at the Los Azufres Geothermal Field, Mexico.</title>
        <authorList>
            <person name="Marin-Paredes R."/>
            <person name="Martinez-Romero E."/>
            <person name="Servin-Garciduenas L.E."/>
        </authorList>
    </citation>
    <scope>NUCLEOTIDE SEQUENCE</scope>
    <source>
        <strain evidence="2">AZ1-454</strain>
    </source>
</reference>
<dbReference type="SUPFAM" id="SSF52540">
    <property type="entry name" value="P-loop containing nucleoside triphosphate hydrolases"/>
    <property type="match status" value="1"/>
</dbReference>
<evidence type="ECO:0000313" key="2">
    <source>
        <dbReference type="EMBL" id="MCL7344801.1"/>
    </source>
</evidence>
<dbReference type="PANTHER" id="PTHR34704">
    <property type="entry name" value="ATPASE"/>
    <property type="match status" value="1"/>
</dbReference>
<dbReference type="InterPro" id="IPR041682">
    <property type="entry name" value="AAA_14"/>
</dbReference>
<dbReference type="SUPFAM" id="SSF46785">
    <property type="entry name" value="Winged helix' DNA-binding domain"/>
    <property type="match status" value="1"/>
</dbReference>
<proteinExistence type="predicted"/>
<sequence length="349" mass="40124">MLVKIERRECVEVKTIKGWTLIYGRRKVGKTYLALNCLDYDEYYLISRELNLIANWKDELELGEGMRKIMKSLREGKTVILDEFQRLPEKYYDMLASVHPEGKLILLGSSLGIVHKVVDKNSPLLGLVMPYRLNIVSYSDALASVGDPLKALLYRDPWIIEHATSWEDVKAMPQSFYYIAKGVIGEVFQEEERRLTQTYEAILLSIAEGMWNTNLISSRISVEPQKVSSYLSTLEKMGLIRKIRVYKGGKGVEWYYDVVSPILSVILYAEAKYRVSEGYGRDKAGLDYPVYRELQFSIGEMLAEYHDAELAYTPQGDIDVVLLKKGKPLIAYEVKTSSPRKKQREQYRG</sequence>
<dbReference type="Pfam" id="PF13173">
    <property type="entry name" value="AAA_14"/>
    <property type="match status" value="1"/>
</dbReference>
<dbReference type="PANTHER" id="PTHR34704:SF1">
    <property type="entry name" value="ATPASE"/>
    <property type="match status" value="1"/>
</dbReference>
<dbReference type="InterPro" id="IPR027417">
    <property type="entry name" value="P-loop_NTPase"/>
</dbReference>
<organism evidence="2">
    <name type="scientific">Candidatus Aramenus sulfurataquae</name>
    <dbReference type="NCBI Taxonomy" id="1326980"/>
    <lineage>
        <taxon>Archaea</taxon>
        <taxon>Thermoproteota</taxon>
        <taxon>Thermoprotei</taxon>
        <taxon>Sulfolobales</taxon>
        <taxon>Sulfolobaceae</taxon>
        <taxon>Candidatus Aramenus</taxon>
    </lineage>
</organism>
<comment type="caution">
    <text evidence="2">The sequence shown here is derived from an EMBL/GenBank/DDBJ whole genome shotgun (WGS) entry which is preliminary data.</text>
</comment>